<dbReference type="Proteomes" id="UP000009038">
    <property type="component" value="Unassembled WGS sequence"/>
</dbReference>
<dbReference type="STRING" id="380704.G3YCV1"/>
<gene>
    <name evidence="1" type="ORF">ASPNIDRAFT_178088</name>
</gene>
<sequence>MPGVTEFIFFHLNPAVKPEDPTNNEAGASLLQLFKNTKHQNGYLGSSWGRSTEDENVIVWVIDWKDAQTAPTLIPSLTPYLAPSTPLTTFYATLSPAPPPHQTHDLSSSPVTEIFTPWFPTSMSAEEKKNLHESLVAFRTELVENLEEGKRPQRLIMGQVERPGTRKHGDSPSGEAFGMVVLAGWESVEAHMDIKGTEAFGRGIAPIRGWML</sequence>
<dbReference type="EMBL" id="ACJE01000019">
    <property type="protein sequence ID" value="EHA19630.1"/>
    <property type="molecule type" value="Genomic_DNA"/>
</dbReference>
<reference evidence="1 2" key="1">
    <citation type="journal article" date="2011" name="Genome Res.">
        <title>Comparative genomics of citric-acid-producing Aspergillus niger ATCC 1015 versus enzyme-producing CBS 513.88.</title>
        <authorList>
            <person name="Andersen M.R."/>
            <person name="Salazar M.P."/>
            <person name="Schaap P.J."/>
            <person name="van de Vondervoort P.J."/>
            <person name="Culley D."/>
            <person name="Thykaer J."/>
            <person name="Frisvad J.C."/>
            <person name="Nielsen K.F."/>
            <person name="Albang R."/>
            <person name="Albermann K."/>
            <person name="Berka R.M."/>
            <person name="Braus G.H."/>
            <person name="Braus-Stromeyer S.A."/>
            <person name="Corrochano L.M."/>
            <person name="Dai Z."/>
            <person name="van Dijck P.W."/>
            <person name="Hofmann G."/>
            <person name="Lasure L.L."/>
            <person name="Magnuson J.K."/>
            <person name="Menke H."/>
            <person name="Meijer M."/>
            <person name="Meijer S.L."/>
            <person name="Nielsen J.B."/>
            <person name="Nielsen M.L."/>
            <person name="van Ooyen A.J."/>
            <person name="Pel H.J."/>
            <person name="Poulsen L."/>
            <person name="Samson R.A."/>
            <person name="Stam H."/>
            <person name="Tsang A."/>
            <person name="van den Brink J.M."/>
            <person name="Atkins A."/>
            <person name="Aerts A."/>
            <person name="Shapiro H."/>
            <person name="Pangilinan J."/>
            <person name="Salamov A."/>
            <person name="Lou Y."/>
            <person name="Lindquist E."/>
            <person name="Lucas S."/>
            <person name="Grimwood J."/>
            <person name="Grigoriev I.V."/>
            <person name="Kubicek C.P."/>
            <person name="Martinez D."/>
            <person name="van Peij N.N."/>
            <person name="Roubos J.A."/>
            <person name="Nielsen J."/>
            <person name="Baker S.E."/>
        </authorList>
    </citation>
    <scope>NUCLEOTIDE SEQUENCE [LARGE SCALE GENOMIC DNA]</scope>
    <source>
        <strain evidence="2">ATCC 1015 / CBS 113.46 / FGSC A1144 / LSHB Ac4 / NCTC 3858a / NRRL 328 / USDA 3528.7</strain>
    </source>
</reference>
<accession>G3YCV1</accession>
<organism evidence="1 2">
    <name type="scientific">Aspergillus niger (strain ATCC 1015 / CBS 113.46 / FGSC A1144 / LSHB Ac4 / NCTC 3858a / NRRL 328 / USDA 3528.7)</name>
    <dbReference type="NCBI Taxonomy" id="380704"/>
    <lineage>
        <taxon>Eukaryota</taxon>
        <taxon>Fungi</taxon>
        <taxon>Dikarya</taxon>
        <taxon>Ascomycota</taxon>
        <taxon>Pezizomycotina</taxon>
        <taxon>Eurotiomycetes</taxon>
        <taxon>Eurotiomycetidae</taxon>
        <taxon>Eurotiales</taxon>
        <taxon>Aspergillaceae</taxon>
        <taxon>Aspergillus</taxon>
        <taxon>Aspergillus subgen. Circumdati</taxon>
    </lineage>
</organism>
<evidence type="ECO:0000313" key="2">
    <source>
        <dbReference type="Proteomes" id="UP000009038"/>
    </source>
</evidence>
<evidence type="ECO:0000313" key="1">
    <source>
        <dbReference type="EMBL" id="EHA19630.1"/>
    </source>
</evidence>
<name>G3YCV1_ASPNA</name>
<proteinExistence type="predicted"/>
<protein>
    <recommendedName>
        <fullName evidence="3">ABM domain-containing protein</fullName>
    </recommendedName>
</protein>
<feature type="non-terminal residue" evidence="1">
    <location>
        <position position="212"/>
    </location>
</feature>
<dbReference type="AlphaFoldDB" id="G3YCV1"/>
<comment type="caution">
    <text evidence="1">The sequence shown here is derived from an EMBL/GenBank/DDBJ whole genome shotgun (WGS) entry which is preliminary data.</text>
</comment>
<dbReference type="Gene3D" id="3.30.70.100">
    <property type="match status" value="1"/>
</dbReference>
<dbReference type="OrthoDB" id="3830579at2759"/>
<evidence type="ECO:0008006" key="3">
    <source>
        <dbReference type="Google" id="ProtNLM"/>
    </source>
</evidence>
<dbReference type="HOGENOM" id="CLU_081631_1_0_1"/>